<dbReference type="EMBL" id="PDNA01000294">
    <property type="protein sequence ID" value="PGG98469.1"/>
    <property type="molecule type" value="Genomic_DNA"/>
</dbReference>
<gene>
    <name evidence="1" type="ORF">AJ80_09530</name>
</gene>
<evidence type="ECO:0000313" key="1">
    <source>
        <dbReference type="EMBL" id="PGG98469.1"/>
    </source>
</evidence>
<comment type="caution">
    <text evidence="1">The sequence shown here is derived from an EMBL/GenBank/DDBJ whole genome shotgun (WGS) entry which is preliminary data.</text>
</comment>
<sequence length="123" mass="13895">MTDRMADMVVLCPMHGCPMQHFNPDGEGLNVGNSWSNDSLIQPEGTTLLMQENQPSCLPEHIFTMKAKGGRAPQLQTRWLDASPARWFAQQRENSGGELGHVNNRNQVDYIIHRPALKREIDL</sequence>
<reference evidence="1 2" key="1">
    <citation type="submission" date="2017-10" db="EMBL/GenBank/DDBJ databases">
        <title>Comparative genomics in systemic dimorphic fungi from Ajellomycetaceae.</title>
        <authorList>
            <person name="Munoz J.F."/>
            <person name="Mcewen J.G."/>
            <person name="Clay O.K."/>
            <person name="Cuomo C.A."/>
        </authorList>
    </citation>
    <scope>NUCLEOTIDE SEQUENCE [LARGE SCALE GENOMIC DNA]</scope>
    <source>
        <strain evidence="1 2">UAMH7299</strain>
    </source>
</reference>
<accession>A0A2B7WPJ1</accession>
<proteinExistence type="predicted"/>
<dbReference type="Proteomes" id="UP000224634">
    <property type="component" value="Unassembled WGS sequence"/>
</dbReference>
<keyword evidence="2" id="KW-1185">Reference proteome</keyword>
<name>A0A2B7WPJ1_POLH7</name>
<protein>
    <submittedName>
        <fullName evidence="1">Uncharacterized protein</fullName>
    </submittedName>
</protein>
<organism evidence="1 2">
    <name type="scientific">Polytolypa hystricis (strain UAMH7299)</name>
    <dbReference type="NCBI Taxonomy" id="1447883"/>
    <lineage>
        <taxon>Eukaryota</taxon>
        <taxon>Fungi</taxon>
        <taxon>Dikarya</taxon>
        <taxon>Ascomycota</taxon>
        <taxon>Pezizomycotina</taxon>
        <taxon>Eurotiomycetes</taxon>
        <taxon>Eurotiomycetidae</taxon>
        <taxon>Onygenales</taxon>
        <taxon>Onygenales incertae sedis</taxon>
        <taxon>Polytolypa</taxon>
    </lineage>
</organism>
<evidence type="ECO:0000313" key="2">
    <source>
        <dbReference type="Proteomes" id="UP000224634"/>
    </source>
</evidence>
<dbReference type="AlphaFoldDB" id="A0A2B7WPJ1"/>